<evidence type="ECO:0000256" key="1">
    <source>
        <dbReference type="SAM" id="MobiDB-lite"/>
    </source>
</evidence>
<name>A0AAD9D1Y5_GLOAC</name>
<dbReference type="GeneID" id="85393905"/>
<sequence length="290" mass="32294">MTDATTSEMRRTQVSVFAYFVHTESDGEEKRDGDKATSKQAGKTSKVETCSSCALANRRQTPKVLMLVLVLGDDDDDDDEEDADHLDWESWTTWKSIMQSSRVPPRPRPPPSHATQSAVFGHQLRVMIHGVPVLRGEKVWLVLNMGLKKSKREPLSLRSWAEVDKTGLDDVRVTDSRDVGCEGRGGLAPDAPSGSVSADKYRGAKDPKVAYKRTGRQGTLDLCLVPRPKMILSDVLWDEFPPIACRTFPTFQVAKYLDYLEHQQEQKASSCASSCAWQVIIHPITLHQAA</sequence>
<dbReference type="AlphaFoldDB" id="A0AAD9D1Y5"/>
<feature type="region of interest" description="Disordered" evidence="1">
    <location>
        <begin position="23"/>
        <end position="47"/>
    </location>
</feature>
<feature type="region of interest" description="Disordered" evidence="1">
    <location>
        <begin position="180"/>
        <end position="201"/>
    </location>
</feature>
<accession>A0AAD9D1Y5</accession>
<evidence type="ECO:0000313" key="3">
    <source>
        <dbReference type="Proteomes" id="UP001244207"/>
    </source>
</evidence>
<dbReference type="EMBL" id="JAHMHS010000005">
    <property type="protein sequence ID" value="KAK1730867.1"/>
    <property type="molecule type" value="Genomic_DNA"/>
</dbReference>
<protein>
    <submittedName>
        <fullName evidence="2">Uncharacterized protein</fullName>
    </submittedName>
</protein>
<feature type="compositionally biased region" description="Polar residues" evidence="1">
    <location>
        <begin position="38"/>
        <end position="47"/>
    </location>
</feature>
<reference evidence="2" key="1">
    <citation type="submission" date="2021-12" db="EMBL/GenBank/DDBJ databases">
        <title>Comparative genomics, transcriptomics and evolutionary studies reveal genomic signatures of adaptation to plant cell wall in hemibiotrophic fungi.</title>
        <authorList>
            <consortium name="DOE Joint Genome Institute"/>
            <person name="Baroncelli R."/>
            <person name="Diaz J.F."/>
            <person name="Benocci T."/>
            <person name="Peng M."/>
            <person name="Battaglia E."/>
            <person name="Haridas S."/>
            <person name="Andreopoulos W."/>
            <person name="Labutti K."/>
            <person name="Pangilinan J."/>
            <person name="Floch G.L."/>
            <person name="Makela M.R."/>
            <person name="Henrissat B."/>
            <person name="Grigoriev I.V."/>
            <person name="Crouch J.A."/>
            <person name="De Vries R.P."/>
            <person name="Sukno S.A."/>
            <person name="Thon M.R."/>
        </authorList>
    </citation>
    <scope>NUCLEOTIDE SEQUENCE</scope>
    <source>
        <strain evidence="2">CBS 112980</strain>
    </source>
</reference>
<dbReference type="Proteomes" id="UP001244207">
    <property type="component" value="Unassembled WGS sequence"/>
</dbReference>
<feature type="compositionally biased region" description="Basic and acidic residues" evidence="1">
    <location>
        <begin position="23"/>
        <end position="37"/>
    </location>
</feature>
<gene>
    <name evidence="2" type="ORF">BDZ83DRAFT_646756</name>
</gene>
<evidence type="ECO:0000313" key="2">
    <source>
        <dbReference type="EMBL" id="KAK1730867.1"/>
    </source>
</evidence>
<comment type="caution">
    <text evidence="2">The sequence shown here is derived from an EMBL/GenBank/DDBJ whole genome shotgun (WGS) entry which is preliminary data.</text>
</comment>
<organism evidence="2 3">
    <name type="scientific">Glomerella acutata</name>
    <name type="common">Colletotrichum acutatum</name>
    <dbReference type="NCBI Taxonomy" id="27357"/>
    <lineage>
        <taxon>Eukaryota</taxon>
        <taxon>Fungi</taxon>
        <taxon>Dikarya</taxon>
        <taxon>Ascomycota</taxon>
        <taxon>Pezizomycotina</taxon>
        <taxon>Sordariomycetes</taxon>
        <taxon>Hypocreomycetidae</taxon>
        <taxon>Glomerellales</taxon>
        <taxon>Glomerellaceae</taxon>
        <taxon>Colletotrichum</taxon>
        <taxon>Colletotrichum acutatum species complex</taxon>
    </lineage>
</organism>
<keyword evidence="3" id="KW-1185">Reference proteome</keyword>
<dbReference type="RefSeq" id="XP_060370922.1">
    <property type="nucleotide sequence ID" value="XM_060510006.1"/>
</dbReference>
<proteinExistence type="predicted"/>